<evidence type="ECO:0000256" key="1">
    <source>
        <dbReference type="SAM" id="Phobius"/>
    </source>
</evidence>
<feature type="transmembrane region" description="Helical" evidence="1">
    <location>
        <begin position="7"/>
        <end position="27"/>
    </location>
</feature>
<sequence>MNHRNGLIFFICIFVNLLVGNLALLMFPELDFLYRIIISLIIFIAYGTVFFQLDKDENQNYYKWKLAGISILLSLFGMLVACIFTSIGTRLPMDNVITAGLKGIVPLFIFSIVFASPFWIPLAIVNFVCLIYMKKKTPQMNPHFIFPYSTDKEIKRRQIWENLQTGLLFEDTQVFIHWLTPYSELDKYAEDRKDSGDRTNWFLGKHKILDGFESYVGVMKWLDIDSKKPFAQTDEFLGAENNGYQKFLELKEKLTDLLGEPTFIELEKYDNLDLGHIEWTNGKVSISLSGIEQFACKYRFYIGLKDEKI</sequence>
<dbReference type="eggNOG" id="ENOG5033V9S">
    <property type="taxonomic scope" value="Bacteria"/>
</dbReference>
<dbReference type="STRING" id="421072.SAMN04488097_3180"/>
<keyword evidence="1" id="KW-0472">Membrane</keyword>
<evidence type="ECO:0000313" key="2">
    <source>
        <dbReference type="EMBL" id="KFC22665.1"/>
    </source>
</evidence>
<organism evidence="2 3">
    <name type="scientific">Epilithonimonas lactis</name>
    <dbReference type="NCBI Taxonomy" id="421072"/>
    <lineage>
        <taxon>Bacteria</taxon>
        <taxon>Pseudomonadati</taxon>
        <taxon>Bacteroidota</taxon>
        <taxon>Flavobacteriia</taxon>
        <taxon>Flavobacteriales</taxon>
        <taxon>Weeksellaceae</taxon>
        <taxon>Chryseobacterium group</taxon>
        <taxon>Epilithonimonas</taxon>
    </lineage>
</organism>
<feature type="transmembrane region" description="Helical" evidence="1">
    <location>
        <begin position="107"/>
        <end position="133"/>
    </location>
</feature>
<dbReference type="EMBL" id="JPLY01000002">
    <property type="protein sequence ID" value="KFC22665.1"/>
    <property type="molecule type" value="Genomic_DNA"/>
</dbReference>
<protein>
    <submittedName>
        <fullName evidence="2">Uncharacterized protein</fullName>
    </submittedName>
</protein>
<reference evidence="2 3" key="1">
    <citation type="submission" date="2014-07" db="EMBL/GenBank/DDBJ databases">
        <title>Epilithonimonas lactis LMG 22401 Genome.</title>
        <authorList>
            <person name="Pipes S.E."/>
            <person name="Stropko S.J."/>
        </authorList>
    </citation>
    <scope>NUCLEOTIDE SEQUENCE [LARGE SCALE GENOMIC DNA]</scope>
    <source>
        <strain evidence="2 3">LMG 24401</strain>
    </source>
</reference>
<comment type="caution">
    <text evidence="2">The sequence shown here is derived from an EMBL/GenBank/DDBJ whole genome shotgun (WGS) entry which is preliminary data.</text>
</comment>
<feature type="transmembrane region" description="Helical" evidence="1">
    <location>
        <begin position="33"/>
        <end position="54"/>
    </location>
</feature>
<dbReference type="AlphaFoldDB" id="A0A085BJM0"/>
<proteinExistence type="predicted"/>
<accession>A0A085BJM0</accession>
<gene>
    <name evidence="2" type="ORF">IO89_06325</name>
</gene>
<name>A0A085BJM0_9FLAO</name>
<keyword evidence="1" id="KW-0812">Transmembrane</keyword>
<keyword evidence="3" id="KW-1185">Reference proteome</keyword>
<evidence type="ECO:0000313" key="3">
    <source>
        <dbReference type="Proteomes" id="UP000028623"/>
    </source>
</evidence>
<dbReference type="Proteomes" id="UP000028623">
    <property type="component" value="Unassembled WGS sequence"/>
</dbReference>
<dbReference type="RefSeq" id="WP_034974631.1">
    <property type="nucleotide sequence ID" value="NZ_FOFI01000004.1"/>
</dbReference>
<dbReference type="OrthoDB" id="1262286at2"/>
<feature type="transmembrane region" description="Helical" evidence="1">
    <location>
        <begin position="66"/>
        <end position="87"/>
    </location>
</feature>
<keyword evidence="1" id="KW-1133">Transmembrane helix</keyword>